<dbReference type="Proteomes" id="UP000001307">
    <property type="component" value="Unassembled WGS sequence"/>
</dbReference>
<evidence type="ECO:0000256" key="1">
    <source>
        <dbReference type="SAM" id="MobiDB-lite"/>
    </source>
</evidence>
<sequence>MADLGGLLDGAEVSVDADVNLAFDWGPIGIIIGGVLAFLLVVFVIAYYCGRGMCRCCDYTCCKGEALQSSKRRDEARLRRDYMTAMTANNSQPNSHFETYNRTLPTTVNIPDGNFKPQDLVVYQNHQMAYMRPPHQYQPYQSVPYQFDKRDHPFGSHRPLPLPSTSHQNSHPRSLNTSRNGGRNFKKERSYHIPSHSSYI</sequence>
<gene>
    <name evidence="3" type="ORF">GSOID_T00001311001</name>
</gene>
<organism evidence="3">
    <name type="scientific">Oikopleura dioica</name>
    <name type="common">Tunicate</name>
    <dbReference type="NCBI Taxonomy" id="34765"/>
    <lineage>
        <taxon>Eukaryota</taxon>
        <taxon>Metazoa</taxon>
        <taxon>Chordata</taxon>
        <taxon>Tunicata</taxon>
        <taxon>Appendicularia</taxon>
        <taxon>Copelata</taxon>
        <taxon>Oikopleuridae</taxon>
        <taxon>Oikopleura</taxon>
    </lineage>
</organism>
<accession>E4X4I4</accession>
<evidence type="ECO:0000256" key="2">
    <source>
        <dbReference type="SAM" id="Phobius"/>
    </source>
</evidence>
<keyword evidence="2" id="KW-1133">Transmembrane helix</keyword>
<reference evidence="3" key="1">
    <citation type="journal article" date="2010" name="Science">
        <title>Plasticity of animal genome architecture unmasked by rapid evolution of a pelagic tunicate.</title>
        <authorList>
            <person name="Denoeud F."/>
            <person name="Henriet S."/>
            <person name="Mungpakdee S."/>
            <person name="Aury J.M."/>
            <person name="Da Silva C."/>
            <person name="Brinkmann H."/>
            <person name="Mikhaleva J."/>
            <person name="Olsen L.C."/>
            <person name="Jubin C."/>
            <person name="Canestro C."/>
            <person name="Bouquet J.M."/>
            <person name="Danks G."/>
            <person name="Poulain J."/>
            <person name="Campsteijn C."/>
            <person name="Adamski M."/>
            <person name="Cross I."/>
            <person name="Yadetie F."/>
            <person name="Muffato M."/>
            <person name="Louis A."/>
            <person name="Butcher S."/>
            <person name="Tsagkogeorga G."/>
            <person name="Konrad A."/>
            <person name="Singh S."/>
            <person name="Jensen M.F."/>
            <person name="Cong E.H."/>
            <person name="Eikeseth-Otteraa H."/>
            <person name="Noel B."/>
            <person name="Anthouard V."/>
            <person name="Porcel B.M."/>
            <person name="Kachouri-Lafond R."/>
            <person name="Nishino A."/>
            <person name="Ugolini M."/>
            <person name="Chourrout P."/>
            <person name="Nishida H."/>
            <person name="Aasland R."/>
            <person name="Huzurbazar S."/>
            <person name="Westhof E."/>
            <person name="Delsuc F."/>
            <person name="Lehrach H."/>
            <person name="Reinhardt R."/>
            <person name="Weissenbach J."/>
            <person name="Roy S.W."/>
            <person name="Artiguenave F."/>
            <person name="Postlethwait J.H."/>
            <person name="Manak J.R."/>
            <person name="Thompson E.M."/>
            <person name="Jaillon O."/>
            <person name="Du Pasquier L."/>
            <person name="Boudinot P."/>
            <person name="Liberles D.A."/>
            <person name="Volff J.N."/>
            <person name="Philippe H."/>
            <person name="Lenhard B."/>
            <person name="Roest Crollius H."/>
            <person name="Wincker P."/>
            <person name="Chourrout D."/>
        </authorList>
    </citation>
    <scope>NUCLEOTIDE SEQUENCE [LARGE SCALE GENOMIC DNA]</scope>
</reference>
<evidence type="ECO:0000313" key="3">
    <source>
        <dbReference type="EMBL" id="CBY23974.1"/>
    </source>
</evidence>
<proteinExistence type="predicted"/>
<dbReference type="InParanoid" id="E4X4I4"/>
<keyword evidence="2" id="KW-0812">Transmembrane</keyword>
<feature type="compositionally biased region" description="Polar residues" evidence="1">
    <location>
        <begin position="163"/>
        <end position="181"/>
    </location>
</feature>
<dbReference type="AlphaFoldDB" id="E4X4I4"/>
<keyword evidence="2" id="KW-0472">Membrane</keyword>
<keyword evidence="4" id="KW-1185">Reference proteome</keyword>
<feature type="region of interest" description="Disordered" evidence="1">
    <location>
        <begin position="146"/>
        <end position="200"/>
    </location>
</feature>
<evidence type="ECO:0000313" key="4">
    <source>
        <dbReference type="Proteomes" id="UP000001307"/>
    </source>
</evidence>
<dbReference type="EMBL" id="FN653024">
    <property type="protein sequence ID" value="CBY23974.1"/>
    <property type="molecule type" value="Genomic_DNA"/>
</dbReference>
<feature type="transmembrane region" description="Helical" evidence="2">
    <location>
        <begin position="28"/>
        <end position="49"/>
    </location>
</feature>
<name>E4X4I4_OIKDI</name>
<dbReference type="OrthoDB" id="10339708at2759"/>
<protein>
    <submittedName>
        <fullName evidence="3">Uncharacterized protein</fullName>
    </submittedName>
</protein>